<dbReference type="GO" id="GO:0006355">
    <property type="term" value="P:regulation of DNA-templated transcription"/>
    <property type="evidence" value="ECO:0007669"/>
    <property type="project" value="InterPro"/>
</dbReference>
<name>A0A6J6L3S0_9ZZZZ</name>
<dbReference type="InterPro" id="IPR036388">
    <property type="entry name" value="WH-like_DNA-bd_sf"/>
</dbReference>
<dbReference type="SUPFAM" id="SSF46894">
    <property type="entry name" value="C-terminal effector domain of the bipartite response regulators"/>
    <property type="match status" value="1"/>
</dbReference>
<sequence>MWDNQKSGDFVKVIVFGQFQKACEWMAGEIKLQPGFEEVIPVTDAESYKEWARQMKDFALIVGQFKLADYQPAEAALAQEDIFPERRIVCAASVNALLLQWASEQFYDGVIDLVNYRKTFMNDAVALLNAEKGHGYASVGFPLTTTLPLMIPYRDSIDEDIVRMISYGFSNGEIAESIHLSVQTVRNRISQLLVLSGARNRTQLSTIYLLPFASFTADGIHPRLAVGSELPNDQTEAI</sequence>
<dbReference type="Gene3D" id="1.10.10.10">
    <property type="entry name" value="Winged helix-like DNA-binding domain superfamily/Winged helix DNA-binding domain"/>
    <property type="match status" value="1"/>
</dbReference>
<dbReference type="SMART" id="SM00421">
    <property type="entry name" value="HTH_LUXR"/>
    <property type="match status" value="1"/>
</dbReference>
<dbReference type="AlphaFoldDB" id="A0A6J6L3S0"/>
<evidence type="ECO:0000313" key="2">
    <source>
        <dbReference type="EMBL" id="CAB4656332.1"/>
    </source>
</evidence>
<dbReference type="GO" id="GO:0003677">
    <property type="term" value="F:DNA binding"/>
    <property type="evidence" value="ECO:0007669"/>
    <property type="project" value="InterPro"/>
</dbReference>
<organism evidence="2">
    <name type="scientific">freshwater metagenome</name>
    <dbReference type="NCBI Taxonomy" id="449393"/>
    <lineage>
        <taxon>unclassified sequences</taxon>
        <taxon>metagenomes</taxon>
        <taxon>ecological metagenomes</taxon>
    </lineage>
</organism>
<accession>A0A6J6L3S0</accession>
<reference evidence="2" key="1">
    <citation type="submission" date="2020-05" db="EMBL/GenBank/DDBJ databases">
        <authorList>
            <person name="Chiriac C."/>
            <person name="Salcher M."/>
            <person name="Ghai R."/>
            <person name="Kavagutti S V."/>
        </authorList>
    </citation>
    <scope>NUCLEOTIDE SEQUENCE</scope>
</reference>
<dbReference type="InterPro" id="IPR016032">
    <property type="entry name" value="Sig_transdc_resp-reg_C-effctor"/>
</dbReference>
<dbReference type="EMBL" id="CAEZWJ010000025">
    <property type="protein sequence ID" value="CAB4656332.1"/>
    <property type="molecule type" value="Genomic_DNA"/>
</dbReference>
<feature type="domain" description="HTH luxR-type" evidence="1">
    <location>
        <begin position="159"/>
        <end position="208"/>
    </location>
</feature>
<proteinExistence type="predicted"/>
<gene>
    <name evidence="2" type="ORF">UFOPK2214_00933</name>
</gene>
<evidence type="ECO:0000259" key="1">
    <source>
        <dbReference type="SMART" id="SM00421"/>
    </source>
</evidence>
<protein>
    <submittedName>
        <fullName evidence="2">Unannotated protein</fullName>
    </submittedName>
</protein>
<dbReference type="InterPro" id="IPR000792">
    <property type="entry name" value="Tscrpt_reg_LuxR_C"/>
</dbReference>